<sequence>MSIAESPKADAPVGQRSETKSLTNAQDSRSKRFQLPTVLQARSGPMTRELVLEPGRHGLGMTPQSLQADTTTTATCGFCSTGCGLRLHIRDGKAVGLTPETNYPVNLGMACPKGWEALRVLDSEDRATEPLLRSKSGEMQSVSWDRALTEFTDRLKSIQSRYGNDSVAFISTGQIPSEEMAFLGALAKFGMNIKHGDGNTRQCMATAATAYKESFGFDAPPFTYQDFEESDCLVFIGANPCIGHPIMWERVLRNANQPEIIVLDPRRTETAMAATQHLQIAPKADLQVLYAITKHLIDTNAIDWNFVHDHTWGFDQLRQHVDDYCPDRVAETAGVSAEQIRRAADTIASRKAVSLWWTMGVNQSYQGTRTAQAIINIALLTGNIGRPGTGANSITGQCNAMGSRLWSNTTNLFGHHRFDSEADRRKIADILQIDEANIPRDNSWSYDRIVEGIRNDEIKGLWVIATNPAHSWIHRGDFEELLGKLDFLVVQDMYHTTETAKHADLLLPAAGWGEKEGTFINSERRYGLLKKVCRAPGVALADFQIFRAIAHYWGVADRFQSWTDPEAVFRLMQAASVGTPCDISGIEGYRQLDECGGIQWPWTSEQASQGKPPRQQRRLFADGRFYFDDGKARLIVEEDRGMPEPPDADYPFLLMSGRGTVSQWHTQTRTGKSPVLRKLYPKDPYVEIHPDDADALNVANGQYVIVQSRRGSISVRACVTATVSVGQLFMPMHYDVTNLLTLSHFDPYSRQPSYKNCAVRMSKS</sequence>
<organism evidence="7 8">
    <name type="scientific">Stieleria varia</name>
    <dbReference type="NCBI Taxonomy" id="2528005"/>
    <lineage>
        <taxon>Bacteria</taxon>
        <taxon>Pseudomonadati</taxon>
        <taxon>Planctomycetota</taxon>
        <taxon>Planctomycetia</taxon>
        <taxon>Pirellulales</taxon>
        <taxon>Pirellulaceae</taxon>
        <taxon>Stieleria</taxon>
    </lineage>
</organism>
<dbReference type="GO" id="GO:0016491">
    <property type="term" value="F:oxidoreductase activity"/>
    <property type="evidence" value="ECO:0007669"/>
    <property type="project" value="UniProtKB-KW"/>
</dbReference>
<dbReference type="Gene3D" id="2.40.40.20">
    <property type="match status" value="1"/>
</dbReference>
<dbReference type="SUPFAM" id="SSF50692">
    <property type="entry name" value="ADC-like"/>
    <property type="match status" value="1"/>
</dbReference>
<keyword evidence="4" id="KW-0411">Iron-sulfur</keyword>
<dbReference type="GO" id="GO:0016020">
    <property type="term" value="C:membrane"/>
    <property type="evidence" value="ECO:0007669"/>
    <property type="project" value="TreeGrafter"/>
</dbReference>
<evidence type="ECO:0000256" key="1">
    <source>
        <dbReference type="ARBA" id="ARBA00022485"/>
    </source>
</evidence>
<evidence type="ECO:0000313" key="8">
    <source>
        <dbReference type="Proteomes" id="UP000320176"/>
    </source>
</evidence>
<dbReference type="EMBL" id="SJPN01000024">
    <property type="protein sequence ID" value="TWT89329.1"/>
    <property type="molecule type" value="Genomic_DNA"/>
</dbReference>
<dbReference type="Pfam" id="PF00384">
    <property type="entry name" value="Molybdopterin"/>
    <property type="match status" value="1"/>
</dbReference>
<dbReference type="EC" id="1.7.99.4" evidence="7"/>
<dbReference type="GO" id="GO:0045333">
    <property type="term" value="P:cellular respiration"/>
    <property type="evidence" value="ECO:0007669"/>
    <property type="project" value="UniProtKB-ARBA"/>
</dbReference>
<dbReference type="Proteomes" id="UP000320176">
    <property type="component" value="Unassembled WGS sequence"/>
</dbReference>
<evidence type="ECO:0000256" key="3">
    <source>
        <dbReference type="ARBA" id="ARBA00023004"/>
    </source>
</evidence>
<dbReference type="PROSITE" id="PS00551">
    <property type="entry name" value="MOLYBDOPTERIN_PROK_1"/>
    <property type="match status" value="1"/>
</dbReference>
<dbReference type="GO" id="GO:0046872">
    <property type="term" value="F:metal ion binding"/>
    <property type="evidence" value="ECO:0007669"/>
    <property type="project" value="UniProtKB-KW"/>
</dbReference>
<dbReference type="CDD" id="cd02754">
    <property type="entry name" value="MopB_Nitrate-R-NapA-like"/>
    <property type="match status" value="1"/>
</dbReference>
<dbReference type="PANTHER" id="PTHR43105:SF10">
    <property type="entry name" value="NADH-QUINONE OXIDOREDUCTASE SUBUNIT G"/>
    <property type="match status" value="1"/>
</dbReference>
<dbReference type="GO" id="GO:0043546">
    <property type="term" value="F:molybdopterin cofactor binding"/>
    <property type="evidence" value="ECO:0007669"/>
    <property type="project" value="InterPro"/>
</dbReference>
<gene>
    <name evidence="7" type="primary">narB</name>
    <name evidence="7" type="ORF">Pla52n_68310</name>
</gene>
<dbReference type="InterPro" id="IPR006963">
    <property type="entry name" value="Mopterin_OxRdtase_4Fe-4S_dom"/>
</dbReference>
<dbReference type="Gene3D" id="3.40.228.10">
    <property type="entry name" value="Dimethylsulfoxide Reductase, domain 2"/>
    <property type="match status" value="1"/>
</dbReference>
<keyword evidence="3" id="KW-0408">Iron</keyword>
<dbReference type="Gene3D" id="2.20.25.90">
    <property type="entry name" value="ADC-like domains"/>
    <property type="match status" value="1"/>
</dbReference>
<keyword evidence="7" id="KW-0560">Oxidoreductase</keyword>
<dbReference type="GO" id="GO:0051539">
    <property type="term" value="F:4 iron, 4 sulfur cluster binding"/>
    <property type="evidence" value="ECO:0007669"/>
    <property type="project" value="UniProtKB-KW"/>
</dbReference>
<proteinExistence type="predicted"/>
<evidence type="ECO:0000256" key="5">
    <source>
        <dbReference type="SAM" id="MobiDB-lite"/>
    </source>
</evidence>
<dbReference type="InterPro" id="IPR006656">
    <property type="entry name" value="Mopterin_OxRdtase"/>
</dbReference>
<dbReference type="AlphaFoldDB" id="A0A5C5ZPD0"/>
<dbReference type="InterPro" id="IPR006657">
    <property type="entry name" value="MoPterin_dinucl-bd_dom"/>
</dbReference>
<dbReference type="InterPro" id="IPR050123">
    <property type="entry name" value="Prok_molybdopt-oxidoreductase"/>
</dbReference>
<dbReference type="Pfam" id="PF04879">
    <property type="entry name" value="Molybdop_Fe4S4"/>
    <property type="match status" value="1"/>
</dbReference>
<evidence type="ECO:0000256" key="4">
    <source>
        <dbReference type="ARBA" id="ARBA00023014"/>
    </source>
</evidence>
<dbReference type="PANTHER" id="PTHR43105">
    <property type="entry name" value="RESPIRATORY NITRATE REDUCTASE"/>
    <property type="match status" value="1"/>
</dbReference>
<comment type="caution">
    <text evidence="7">The sequence shown here is derived from an EMBL/GenBank/DDBJ whole genome shotgun (WGS) entry which is preliminary data.</text>
</comment>
<dbReference type="PROSITE" id="PS51669">
    <property type="entry name" value="4FE4S_MOW_BIS_MGD"/>
    <property type="match status" value="1"/>
</dbReference>
<dbReference type="SMART" id="SM00926">
    <property type="entry name" value="Molybdop_Fe4S4"/>
    <property type="match status" value="1"/>
</dbReference>
<dbReference type="OrthoDB" id="9805142at2"/>
<keyword evidence="2" id="KW-0479">Metal-binding</keyword>
<evidence type="ECO:0000259" key="6">
    <source>
        <dbReference type="PROSITE" id="PS51669"/>
    </source>
</evidence>
<dbReference type="PIRSF" id="PIRSF000144">
    <property type="entry name" value="CbbBc"/>
    <property type="match status" value="1"/>
</dbReference>
<accession>A0A5C5ZPD0</accession>
<feature type="region of interest" description="Disordered" evidence="5">
    <location>
        <begin position="1"/>
        <end position="32"/>
    </location>
</feature>
<protein>
    <submittedName>
        <fullName evidence="7">Nitrate reductase</fullName>
        <ecNumber evidence="7">1.7.99.4</ecNumber>
    </submittedName>
</protein>
<evidence type="ECO:0000256" key="2">
    <source>
        <dbReference type="ARBA" id="ARBA00022723"/>
    </source>
</evidence>
<keyword evidence="8" id="KW-1185">Reference proteome</keyword>
<dbReference type="Pfam" id="PF01568">
    <property type="entry name" value="Molydop_binding"/>
    <property type="match status" value="1"/>
</dbReference>
<feature type="domain" description="4Fe-4S Mo/W bis-MGD-type" evidence="6">
    <location>
        <begin position="69"/>
        <end position="125"/>
    </location>
</feature>
<dbReference type="InterPro" id="IPR027467">
    <property type="entry name" value="MopterinOxRdtase_cofactor_BS"/>
</dbReference>
<keyword evidence="1" id="KW-0004">4Fe-4S</keyword>
<evidence type="ECO:0000313" key="7">
    <source>
        <dbReference type="EMBL" id="TWT89329.1"/>
    </source>
</evidence>
<reference evidence="7 8" key="1">
    <citation type="submission" date="2019-02" db="EMBL/GenBank/DDBJ databases">
        <title>Deep-cultivation of Planctomycetes and their phenomic and genomic characterization uncovers novel biology.</title>
        <authorList>
            <person name="Wiegand S."/>
            <person name="Jogler M."/>
            <person name="Boedeker C."/>
            <person name="Pinto D."/>
            <person name="Vollmers J."/>
            <person name="Rivas-Marin E."/>
            <person name="Kohn T."/>
            <person name="Peeters S.H."/>
            <person name="Heuer A."/>
            <person name="Rast P."/>
            <person name="Oberbeckmann S."/>
            <person name="Bunk B."/>
            <person name="Jeske O."/>
            <person name="Meyerdierks A."/>
            <person name="Storesund J.E."/>
            <person name="Kallscheuer N."/>
            <person name="Luecker S."/>
            <person name="Lage O.M."/>
            <person name="Pohl T."/>
            <person name="Merkel B.J."/>
            <person name="Hornburger P."/>
            <person name="Mueller R.-W."/>
            <person name="Bruemmer F."/>
            <person name="Labrenz M."/>
            <person name="Spormann A.M."/>
            <person name="Op Den Camp H."/>
            <person name="Overmann J."/>
            <person name="Amann R."/>
            <person name="Jetten M.S.M."/>
            <person name="Mascher T."/>
            <person name="Medema M.H."/>
            <person name="Devos D.P."/>
            <person name="Kaster A.-K."/>
            <person name="Ovreas L."/>
            <person name="Rohde M."/>
            <person name="Galperin M.Y."/>
            <person name="Jogler C."/>
        </authorList>
    </citation>
    <scope>NUCLEOTIDE SEQUENCE [LARGE SCALE GENOMIC DNA]</scope>
    <source>
        <strain evidence="7 8">Pla52n</strain>
    </source>
</reference>
<dbReference type="SUPFAM" id="SSF53706">
    <property type="entry name" value="Formate dehydrogenase/DMSO reductase, domains 1-3"/>
    <property type="match status" value="1"/>
</dbReference>
<dbReference type="RefSeq" id="WP_146523699.1">
    <property type="nucleotide sequence ID" value="NZ_CP151726.1"/>
</dbReference>
<name>A0A5C5ZPD0_9BACT</name>
<dbReference type="InterPro" id="IPR009010">
    <property type="entry name" value="Asp_de-COase-like_dom_sf"/>
</dbReference>
<dbReference type="Gene3D" id="3.40.50.740">
    <property type="match status" value="1"/>
</dbReference>
<dbReference type="CDD" id="cd00508">
    <property type="entry name" value="MopB_CT_Fdh-Nap-like"/>
    <property type="match status" value="1"/>
</dbReference>